<accession>A0AAV5W126</accession>
<evidence type="ECO:0000256" key="2">
    <source>
        <dbReference type="SAM" id="SignalP"/>
    </source>
</evidence>
<evidence type="ECO:0008006" key="5">
    <source>
        <dbReference type="Google" id="ProtNLM"/>
    </source>
</evidence>
<feature type="chain" id="PRO_5043809079" description="WSN domain-containing protein" evidence="2">
    <location>
        <begin position="21"/>
        <end position="683"/>
    </location>
</feature>
<dbReference type="EMBL" id="BTSY01000004">
    <property type="protein sequence ID" value="GMT24456.1"/>
    <property type="molecule type" value="Genomic_DNA"/>
</dbReference>
<proteinExistence type="predicted"/>
<dbReference type="Proteomes" id="UP001432322">
    <property type="component" value="Unassembled WGS sequence"/>
</dbReference>
<feature type="region of interest" description="Disordered" evidence="1">
    <location>
        <begin position="149"/>
        <end position="168"/>
    </location>
</feature>
<reference evidence="3" key="1">
    <citation type="submission" date="2023-10" db="EMBL/GenBank/DDBJ databases">
        <title>Genome assembly of Pristionchus species.</title>
        <authorList>
            <person name="Yoshida K."/>
            <person name="Sommer R.J."/>
        </authorList>
    </citation>
    <scope>NUCLEOTIDE SEQUENCE</scope>
    <source>
        <strain evidence="3">RS5133</strain>
    </source>
</reference>
<feature type="compositionally biased region" description="Low complexity" evidence="1">
    <location>
        <begin position="58"/>
        <end position="103"/>
    </location>
</feature>
<evidence type="ECO:0000313" key="3">
    <source>
        <dbReference type="EMBL" id="GMT24456.1"/>
    </source>
</evidence>
<name>A0AAV5W126_9BILA</name>
<gene>
    <name evidence="3" type="ORF">PFISCL1PPCAC_15753</name>
</gene>
<sequence>MIASHLLSFFFLLVLIDAKGSPPSLKPTWIREKDSMESSESKLAAPPLSHLPKKHRPTLTTTERSTSSLSPPHITIPSTSKRPMSSKKSSSISPSPFPSSTLSPSLFRRDTTLFRSFEKVSFHNGRPRWIPVRDEVLFKGKIIKSVRTRRDREEKKESVPVNTAHNHGMGEKVKIPSMEDESIEEGRMISVDQSRRKREIARRSSSPSVNRLVSKDGSTVVTTSNSDTDDILVVMQGTSPMTTSVFSNADRKMKKVYEEALDDVMDIFDQVGSNLVRDLPHAEKEFNEAKKNLSDKMNGFKEEGSNIRKNAVRKGIEMAAMMDDETASTMKEGLQQYLVYHNSIVMMDGLLYSLPSVYSIIQSTTTPIQNSVEKMHGAVENYVTESLSGLREKMNPLSNTTIEIEKKMKELLKDLTEQTNKKVSGMISYETLDAINDMDSADTQAISVIQTGPGFSYVTLSSSAPSFSKSLNGTEERAKSAVNEYKKELEPYVNGKMLDPQIFGKVPAHEEKTKNINELLDKLSHEVDDYLHKDHPKSAVEAAKEIQSKPEEKNKLNEAMENSTMYTYVPMLYDGWYTVAPVAFSQASNLATATSNQLNSAKGQAVNYAYSLLMDIFGQYQWALLPIEEATSNMTETGSNIDSKLQETLPFAIAQATTEMPKEKKVALQQIVYYYVPSFPFFG</sequence>
<feature type="signal peptide" evidence="2">
    <location>
        <begin position="1"/>
        <end position="20"/>
    </location>
</feature>
<evidence type="ECO:0000313" key="4">
    <source>
        <dbReference type="Proteomes" id="UP001432322"/>
    </source>
</evidence>
<evidence type="ECO:0000256" key="1">
    <source>
        <dbReference type="SAM" id="MobiDB-lite"/>
    </source>
</evidence>
<comment type="caution">
    <text evidence="3">The sequence shown here is derived from an EMBL/GenBank/DDBJ whole genome shotgun (WGS) entry which is preliminary data.</text>
</comment>
<organism evidence="3 4">
    <name type="scientific">Pristionchus fissidentatus</name>
    <dbReference type="NCBI Taxonomy" id="1538716"/>
    <lineage>
        <taxon>Eukaryota</taxon>
        <taxon>Metazoa</taxon>
        <taxon>Ecdysozoa</taxon>
        <taxon>Nematoda</taxon>
        <taxon>Chromadorea</taxon>
        <taxon>Rhabditida</taxon>
        <taxon>Rhabditina</taxon>
        <taxon>Diplogasteromorpha</taxon>
        <taxon>Diplogasteroidea</taxon>
        <taxon>Neodiplogasteridae</taxon>
        <taxon>Pristionchus</taxon>
    </lineage>
</organism>
<keyword evidence="2" id="KW-0732">Signal</keyword>
<dbReference type="AlphaFoldDB" id="A0AAV5W126"/>
<protein>
    <recommendedName>
        <fullName evidence="5">WSN domain-containing protein</fullName>
    </recommendedName>
</protein>
<feature type="compositionally biased region" description="Basic and acidic residues" evidence="1">
    <location>
        <begin position="29"/>
        <end position="40"/>
    </location>
</feature>
<feature type="region of interest" description="Disordered" evidence="1">
    <location>
        <begin position="26"/>
        <end position="103"/>
    </location>
</feature>
<keyword evidence="4" id="KW-1185">Reference proteome</keyword>
<feature type="compositionally biased region" description="Basic and acidic residues" evidence="1">
    <location>
        <begin position="149"/>
        <end position="158"/>
    </location>
</feature>